<evidence type="ECO:0000256" key="5">
    <source>
        <dbReference type="ARBA" id="ARBA00022553"/>
    </source>
</evidence>
<evidence type="ECO:0000256" key="7">
    <source>
        <dbReference type="ARBA" id="ARBA00022741"/>
    </source>
</evidence>
<evidence type="ECO:0000256" key="4">
    <source>
        <dbReference type="ARBA" id="ARBA00022475"/>
    </source>
</evidence>
<dbReference type="SMART" id="SM00388">
    <property type="entry name" value="HisKA"/>
    <property type="match status" value="1"/>
</dbReference>
<dbReference type="Pfam" id="PF00512">
    <property type="entry name" value="HisKA"/>
    <property type="match status" value="1"/>
</dbReference>
<name>A0AAN1FLS5_9VIBR</name>
<dbReference type="PANTHER" id="PTHR44936:SF10">
    <property type="entry name" value="SENSOR PROTEIN RSTB"/>
    <property type="match status" value="1"/>
</dbReference>
<evidence type="ECO:0000256" key="9">
    <source>
        <dbReference type="ARBA" id="ARBA00022840"/>
    </source>
</evidence>
<dbReference type="SUPFAM" id="SSF55874">
    <property type="entry name" value="ATPase domain of HSP90 chaperone/DNA topoisomerase II/histidine kinase"/>
    <property type="match status" value="1"/>
</dbReference>
<dbReference type="InterPro" id="IPR050980">
    <property type="entry name" value="2C_sensor_his_kinase"/>
</dbReference>
<feature type="domain" description="HAMP" evidence="12">
    <location>
        <begin position="175"/>
        <end position="227"/>
    </location>
</feature>
<dbReference type="InterPro" id="IPR003660">
    <property type="entry name" value="HAMP_dom"/>
</dbReference>
<dbReference type="InterPro" id="IPR003594">
    <property type="entry name" value="HATPase_dom"/>
</dbReference>
<dbReference type="CDD" id="cd00082">
    <property type="entry name" value="HisKA"/>
    <property type="match status" value="1"/>
</dbReference>
<dbReference type="AlphaFoldDB" id="A0AAN1FLS5"/>
<dbReference type="GO" id="GO:0005524">
    <property type="term" value="F:ATP binding"/>
    <property type="evidence" value="ECO:0007669"/>
    <property type="project" value="UniProtKB-KW"/>
</dbReference>
<keyword evidence="5" id="KW-0597">Phosphoprotein</keyword>
<evidence type="ECO:0000313" key="13">
    <source>
        <dbReference type="EMBL" id="ASI92587.1"/>
    </source>
</evidence>
<feature type="transmembrane region" description="Helical" evidence="10">
    <location>
        <begin position="12"/>
        <end position="30"/>
    </location>
</feature>
<dbReference type="CDD" id="cd06225">
    <property type="entry name" value="HAMP"/>
    <property type="match status" value="1"/>
</dbReference>
<keyword evidence="8 13" id="KW-0418">Kinase</keyword>
<evidence type="ECO:0000256" key="3">
    <source>
        <dbReference type="ARBA" id="ARBA00012438"/>
    </source>
</evidence>
<dbReference type="SUPFAM" id="SSF47384">
    <property type="entry name" value="Homodimeric domain of signal transducing histidine kinase"/>
    <property type="match status" value="1"/>
</dbReference>
<accession>A0AAN1FLS5</accession>
<feature type="domain" description="Histidine kinase" evidence="11">
    <location>
        <begin position="235"/>
        <end position="447"/>
    </location>
</feature>
<protein>
    <recommendedName>
        <fullName evidence="3">histidine kinase</fullName>
        <ecNumber evidence="3">2.7.13.3</ecNumber>
    </recommendedName>
</protein>
<dbReference type="InterPro" id="IPR003661">
    <property type="entry name" value="HisK_dim/P_dom"/>
</dbReference>
<dbReference type="Gene3D" id="3.30.565.10">
    <property type="entry name" value="Histidine kinase-like ATPase, C-terminal domain"/>
    <property type="match status" value="1"/>
</dbReference>
<evidence type="ECO:0000313" key="14">
    <source>
        <dbReference type="Proteomes" id="UP000197092"/>
    </source>
</evidence>
<evidence type="ECO:0000256" key="8">
    <source>
        <dbReference type="ARBA" id="ARBA00022777"/>
    </source>
</evidence>
<evidence type="ECO:0000256" key="2">
    <source>
        <dbReference type="ARBA" id="ARBA00004651"/>
    </source>
</evidence>
<keyword evidence="10" id="KW-0812">Transmembrane</keyword>
<dbReference type="GO" id="GO:0000155">
    <property type="term" value="F:phosphorelay sensor kinase activity"/>
    <property type="evidence" value="ECO:0007669"/>
    <property type="project" value="InterPro"/>
</dbReference>
<comment type="catalytic activity">
    <reaction evidence="1">
        <text>ATP + protein L-histidine = ADP + protein N-phospho-L-histidine.</text>
        <dbReference type="EC" id="2.7.13.3"/>
    </reaction>
</comment>
<keyword evidence="6" id="KW-0808">Transferase</keyword>
<evidence type="ECO:0000256" key="6">
    <source>
        <dbReference type="ARBA" id="ARBA00022679"/>
    </source>
</evidence>
<keyword evidence="7" id="KW-0547">Nucleotide-binding</keyword>
<dbReference type="InterPro" id="IPR004358">
    <property type="entry name" value="Sig_transdc_His_kin-like_C"/>
</dbReference>
<dbReference type="Gene3D" id="1.10.287.130">
    <property type="match status" value="1"/>
</dbReference>
<dbReference type="PRINTS" id="PR00344">
    <property type="entry name" value="BCTRLSENSOR"/>
</dbReference>
<comment type="subcellular location">
    <subcellularLocation>
        <location evidence="2">Cell membrane</location>
        <topology evidence="2">Multi-pass membrane protein</topology>
    </subcellularLocation>
</comment>
<dbReference type="Gene3D" id="6.10.340.10">
    <property type="match status" value="1"/>
</dbReference>
<keyword evidence="10" id="KW-0472">Membrane</keyword>
<dbReference type="InterPro" id="IPR036890">
    <property type="entry name" value="HATPase_C_sf"/>
</dbReference>
<dbReference type="InterPro" id="IPR036097">
    <property type="entry name" value="HisK_dim/P_sf"/>
</dbReference>
<gene>
    <name evidence="13" type="ORF">BSZ05_22630</name>
</gene>
<dbReference type="Pfam" id="PF02518">
    <property type="entry name" value="HATPase_c"/>
    <property type="match status" value="1"/>
</dbReference>
<reference evidence="14" key="1">
    <citation type="submission" date="2016-12" db="EMBL/GenBank/DDBJ databases">
        <title>Comparative genomic analysis reveals the diversity, evolution, and environmental adaptation strategies of the genus Vibrio.</title>
        <authorList>
            <person name="Lin H."/>
            <person name="Wang X."/>
            <person name="Zhang X.-H."/>
        </authorList>
    </citation>
    <scope>NUCLEOTIDE SEQUENCE [LARGE SCALE GENOMIC DNA]</scope>
    <source>
        <strain evidence="14">QT6D1</strain>
    </source>
</reference>
<evidence type="ECO:0000256" key="1">
    <source>
        <dbReference type="ARBA" id="ARBA00000085"/>
    </source>
</evidence>
<keyword evidence="10" id="KW-1133">Transmembrane helix</keyword>
<dbReference type="EMBL" id="CP018309">
    <property type="protein sequence ID" value="ASI92587.1"/>
    <property type="molecule type" value="Genomic_DNA"/>
</dbReference>
<dbReference type="PROSITE" id="PS50885">
    <property type="entry name" value="HAMP"/>
    <property type="match status" value="1"/>
</dbReference>
<dbReference type="SMART" id="SM00387">
    <property type="entry name" value="HATPase_c"/>
    <property type="match status" value="1"/>
</dbReference>
<dbReference type="GO" id="GO:0005886">
    <property type="term" value="C:plasma membrane"/>
    <property type="evidence" value="ECO:0007669"/>
    <property type="project" value="UniProtKB-SubCell"/>
</dbReference>
<proteinExistence type="predicted"/>
<dbReference type="SMART" id="SM00304">
    <property type="entry name" value="HAMP"/>
    <property type="match status" value="1"/>
</dbReference>
<feature type="transmembrane region" description="Helical" evidence="10">
    <location>
        <begin position="154"/>
        <end position="174"/>
    </location>
</feature>
<keyword evidence="4" id="KW-1003">Cell membrane</keyword>
<evidence type="ECO:0000259" key="12">
    <source>
        <dbReference type="PROSITE" id="PS50885"/>
    </source>
</evidence>
<keyword evidence="9" id="KW-0067">ATP-binding</keyword>
<dbReference type="PANTHER" id="PTHR44936">
    <property type="entry name" value="SENSOR PROTEIN CREC"/>
    <property type="match status" value="1"/>
</dbReference>
<dbReference type="Proteomes" id="UP000197092">
    <property type="component" value="Chromosome 2"/>
</dbReference>
<dbReference type="EC" id="2.7.13.3" evidence="3"/>
<dbReference type="KEGG" id="vsh:BSZ05_22630"/>
<organism evidence="13 14">
    <name type="scientific">Vibrio mediterranei</name>
    <dbReference type="NCBI Taxonomy" id="689"/>
    <lineage>
        <taxon>Bacteria</taxon>
        <taxon>Pseudomonadati</taxon>
        <taxon>Pseudomonadota</taxon>
        <taxon>Gammaproteobacteria</taxon>
        <taxon>Vibrionales</taxon>
        <taxon>Vibrionaceae</taxon>
        <taxon>Vibrio</taxon>
    </lineage>
</organism>
<evidence type="ECO:0000259" key="11">
    <source>
        <dbReference type="PROSITE" id="PS50109"/>
    </source>
</evidence>
<sequence length="447" mass="50904">MKIMSQPKNMFTCLYIESLIGLVLTFFVFINVTNVLLRHEDIGSFIDNGNSYVQDYIDSQYERHGFHHKLNSTSSLLYYDYKLMLSDSTTSITDVCSDCELFKRRDDIDVYIKNNQLFVAAFPIPRANKQLFFIETEDPFSADAQWYEDSDNQFFFALFVTLSIALAGLIYLPLHRVNKRINKLLAVQTKFGQGDLSVRSEVFHISPIKELAQSFNDMADDIELRVKESLVFSQAIPHEIRTPLTRIQMASDLLRREDTKDKQTLFNDIDSYIEDISHLTSDILKLSRLTNGRCGDLPIAREAFSVSELVEKRIDVVADTKQIQFIKDSKIQDDRYLASKCLSKLVIDNLLKNALRYGGGVVNITLREYQSCWTLDVEDNGPGIPIEKREEVFIAFSRLDSSRNHNNGGFGLGLAIVAQASRNLGWSVSVDESHIGGARFTVVIPKE</sequence>
<evidence type="ECO:0000256" key="10">
    <source>
        <dbReference type="SAM" id="Phobius"/>
    </source>
</evidence>
<dbReference type="PROSITE" id="PS50109">
    <property type="entry name" value="HIS_KIN"/>
    <property type="match status" value="1"/>
</dbReference>
<dbReference type="InterPro" id="IPR005467">
    <property type="entry name" value="His_kinase_dom"/>
</dbReference>